<evidence type="ECO:0000259" key="5">
    <source>
        <dbReference type="Pfam" id="PF04069"/>
    </source>
</evidence>
<dbReference type="Gene3D" id="3.10.105.10">
    <property type="entry name" value="Dipeptide-binding Protein, Domain 3"/>
    <property type="match status" value="1"/>
</dbReference>
<evidence type="ECO:0000256" key="4">
    <source>
        <dbReference type="ARBA" id="ARBA00023136"/>
    </source>
</evidence>
<evidence type="ECO:0000256" key="2">
    <source>
        <dbReference type="ARBA" id="ARBA00022448"/>
    </source>
</evidence>
<dbReference type="GO" id="GO:0015871">
    <property type="term" value="P:choline transport"/>
    <property type="evidence" value="ECO:0007669"/>
    <property type="project" value="TreeGrafter"/>
</dbReference>
<dbReference type="Gene3D" id="3.40.190.100">
    <property type="entry name" value="Glycine betaine-binding periplasmic protein, domain 2"/>
    <property type="match status" value="1"/>
</dbReference>
<sequence length="313" mass="34433">MLNTKLKKFGAIAGLSLSLIVAGCGQDDAENDTTEADNSNDNQTEETANVGEEIDYTITGIEPGAGITQATENAIEEYDSFKGWNQETASTAAMLTALGEAIDNEEPVIVAGWSPHYMFAKYDLKYLEDPKEVYGGVEIIKTITRKGLKEDMPEAYEVLDRFHWEPADMEQVMLDAQEMDFEEAAQKWVNNNEDKVAEWTEGVDSVDGTSIELVQTPWDTERSSGYVAKNVLETLGYDAEVTTVSPSVAFKAIAQGDGDASLAPWMPATHGDFYDKYEGEFDDLGENLKGAKIGLVVPEYMDIDSIEDLKAKE</sequence>
<dbReference type="PANTHER" id="PTHR47737">
    <property type="entry name" value="GLYCINE BETAINE/PROLINE BETAINE TRANSPORT SYSTEM PERMEASE PROTEIN PROW"/>
    <property type="match status" value="1"/>
</dbReference>
<dbReference type="GO" id="GO:0031460">
    <property type="term" value="P:glycine betaine transport"/>
    <property type="evidence" value="ECO:0007669"/>
    <property type="project" value="TreeGrafter"/>
</dbReference>
<dbReference type="InterPro" id="IPR007210">
    <property type="entry name" value="ABC_Gly_betaine_transp_sub-bd"/>
</dbReference>
<accession>A0A4Z0GW18</accession>
<name>A0A4Z0GW18_9BACI</name>
<evidence type="ECO:0000313" key="6">
    <source>
        <dbReference type="EMBL" id="TGB01448.1"/>
    </source>
</evidence>
<dbReference type="RefSeq" id="WP_135328477.1">
    <property type="nucleotide sequence ID" value="NZ_SRJC01000006.1"/>
</dbReference>
<dbReference type="SUPFAM" id="SSF53850">
    <property type="entry name" value="Periplasmic binding protein-like II"/>
    <property type="match status" value="2"/>
</dbReference>
<keyword evidence="4" id="KW-0472">Membrane</keyword>
<evidence type="ECO:0000313" key="7">
    <source>
        <dbReference type="Proteomes" id="UP000297982"/>
    </source>
</evidence>
<evidence type="ECO:0000256" key="3">
    <source>
        <dbReference type="ARBA" id="ARBA00022475"/>
    </source>
</evidence>
<organism evidence="6 7">
    <name type="scientific">Halobacillus salinus</name>
    <dbReference type="NCBI Taxonomy" id="192814"/>
    <lineage>
        <taxon>Bacteria</taxon>
        <taxon>Bacillati</taxon>
        <taxon>Bacillota</taxon>
        <taxon>Bacilli</taxon>
        <taxon>Bacillales</taxon>
        <taxon>Bacillaceae</taxon>
        <taxon>Halobacillus</taxon>
    </lineage>
</organism>
<protein>
    <submittedName>
        <fullName evidence="6">Glycine/betaine ABC transporter</fullName>
    </submittedName>
</protein>
<dbReference type="PROSITE" id="PS51257">
    <property type="entry name" value="PROKAR_LIPOPROTEIN"/>
    <property type="match status" value="1"/>
</dbReference>
<gene>
    <name evidence="6" type="ORF">E4663_16740</name>
</gene>
<dbReference type="STRING" id="192814.GCA_900166575_00064"/>
<dbReference type="EMBL" id="SRJC01000006">
    <property type="protein sequence ID" value="TGB01448.1"/>
    <property type="molecule type" value="Genomic_DNA"/>
</dbReference>
<feature type="domain" description="ABC-type glycine betaine transport system substrate-binding" evidence="5">
    <location>
        <begin position="210"/>
        <end position="312"/>
    </location>
</feature>
<keyword evidence="3" id="KW-1003">Cell membrane</keyword>
<dbReference type="PANTHER" id="PTHR47737:SF1">
    <property type="entry name" value="GLYCINE BETAINE_PROLINE BETAINE TRANSPORT SYSTEM PERMEASE PROTEIN PROW"/>
    <property type="match status" value="1"/>
</dbReference>
<feature type="domain" description="ABC-type glycine betaine transport system substrate-binding" evidence="5">
    <location>
        <begin position="49"/>
        <end position="190"/>
    </location>
</feature>
<keyword evidence="7" id="KW-1185">Reference proteome</keyword>
<dbReference type="GO" id="GO:0043190">
    <property type="term" value="C:ATP-binding cassette (ABC) transporter complex"/>
    <property type="evidence" value="ECO:0007669"/>
    <property type="project" value="InterPro"/>
</dbReference>
<dbReference type="Pfam" id="PF04069">
    <property type="entry name" value="OpuAC"/>
    <property type="match status" value="2"/>
</dbReference>
<reference evidence="6 7" key="1">
    <citation type="journal article" date="2003" name="Int. J. Syst. Evol. Microbiol.">
        <title>Halobacillus salinus sp. nov., isolated from a salt lake on the coast of the East Sea in Korea.</title>
        <authorList>
            <person name="Yoon J.H."/>
            <person name="Kang K.H."/>
            <person name="Park Y.H."/>
        </authorList>
    </citation>
    <scope>NUCLEOTIDE SEQUENCE [LARGE SCALE GENOMIC DNA]</scope>
    <source>
        <strain evidence="6 7">HSL-3</strain>
    </source>
</reference>
<keyword evidence="2" id="KW-0813">Transport</keyword>
<comment type="subcellular location">
    <subcellularLocation>
        <location evidence="1">Cell membrane</location>
    </subcellularLocation>
</comment>
<comment type="caution">
    <text evidence="6">The sequence shown here is derived from an EMBL/GenBank/DDBJ whole genome shotgun (WGS) entry which is preliminary data.</text>
</comment>
<proteinExistence type="predicted"/>
<dbReference type="AlphaFoldDB" id="A0A4Z0GW18"/>
<dbReference type="GO" id="GO:0005275">
    <property type="term" value="F:amine transmembrane transporter activity"/>
    <property type="evidence" value="ECO:0007669"/>
    <property type="project" value="TreeGrafter"/>
</dbReference>
<dbReference type="GO" id="GO:0015226">
    <property type="term" value="F:carnitine transmembrane transporter activity"/>
    <property type="evidence" value="ECO:0007669"/>
    <property type="project" value="TreeGrafter"/>
</dbReference>
<dbReference type="Proteomes" id="UP000297982">
    <property type="component" value="Unassembled WGS sequence"/>
</dbReference>
<evidence type="ECO:0000256" key="1">
    <source>
        <dbReference type="ARBA" id="ARBA00004236"/>
    </source>
</evidence>